<dbReference type="PANTHER" id="PTHR37984:SF5">
    <property type="entry name" value="PROTEIN NYNRIN-LIKE"/>
    <property type="match status" value="1"/>
</dbReference>
<dbReference type="Proteomes" id="UP000008177">
    <property type="component" value="Unplaced contigs"/>
</dbReference>
<dbReference type="InterPro" id="IPR050951">
    <property type="entry name" value="Retrovirus_Pol_polyprotein"/>
</dbReference>
<dbReference type="InterPro" id="IPR036397">
    <property type="entry name" value="RNaseH_sf"/>
</dbReference>
<evidence type="ECO:0000256" key="1">
    <source>
        <dbReference type="ARBA" id="ARBA00022884"/>
    </source>
</evidence>
<evidence type="ECO:0000313" key="5">
    <source>
        <dbReference type="Proteomes" id="UP000008177"/>
    </source>
</evidence>
<feature type="compositionally biased region" description="Polar residues" evidence="2">
    <location>
        <begin position="369"/>
        <end position="379"/>
    </location>
</feature>
<feature type="domain" description="Integrase catalytic" evidence="3">
    <location>
        <begin position="48"/>
        <end position="225"/>
    </location>
</feature>
<evidence type="ECO:0000256" key="2">
    <source>
        <dbReference type="SAM" id="MobiDB-lite"/>
    </source>
</evidence>
<feature type="region of interest" description="Disordered" evidence="2">
    <location>
        <begin position="514"/>
        <end position="534"/>
    </location>
</feature>
<organism evidence="4 5">
    <name type="scientific">Botryotinia fuckeliana (strain T4)</name>
    <name type="common">Noble rot fungus</name>
    <name type="synonym">Botrytis cinerea</name>
    <dbReference type="NCBI Taxonomy" id="999810"/>
    <lineage>
        <taxon>Eukaryota</taxon>
        <taxon>Fungi</taxon>
        <taxon>Dikarya</taxon>
        <taxon>Ascomycota</taxon>
        <taxon>Pezizomycotina</taxon>
        <taxon>Leotiomycetes</taxon>
        <taxon>Helotiales</taxon>
        <taxon>Sclerotiniaceae</taxon>
        <taxon>Botrytis</taxon>
    </lineage>
</organism>
<dbReference type="GO" id="GO:0005634">
    <property type="term" value="C:nucleus"/>
    <property type="evidence" value="ECO:0007669"/>
    <property type="project" value="UniProtKB-ARBA"/>
</dbReference>
<dbReference type="InterPro" id="IPR001584">
    <property type="entry name" value="Integrase_cat-core"/>
</dbReference>
<dbReference type="GO" id="GO:0015074">
    <property type="term" value="P:DNA integration"/>
    <property type="evidence" value="ECO:0007669"/>
    <property type="project" value="InterPro"/>
</dbReference>
<proteinExistence type="predicted"/>
<evidence type="ECO:0000313" key="4">
    <source>
        <dbReference type="EMBL" id="CCD52037.1"/>
    </source>
</evidence>
<dbReference type="InParanoid" id="G2YK89"/>
<dbReference type="Gene3D" id="3.30.420.10">
    <property type="entry name" value="Ribonuclease H-like superfamily/Ribonuclease H"/>
    <property type="match status" value="1"/>
</dbReference>
<keyword evidence="1" id="KW-0694">RNA-binding</keyword>
<dbReference type="HOGENOM" id="CLU_509947_0_0_1"/>
<dbReference type="AlphaFoldDB" id="G2YK89"/>
<dbReference type="GO" id="GO:0003723">
    <property type="term" value="F:RNA binding"/>
    <property type="evidence" value="ECO:0007669"/>
    <property type="project" value="UniProtKB-KW"/>
</dbReference>
<feature type="region of interest" description="Disordered" evidence="2">
    <location>
        <begin position="305"/>
        <end position="382"/>
    </location>
</feature>
<name>G2YK89_BOTF4</name>
<gene>
    <name evidence="4" type="ORF">BofuT4_P081960.1</name>
</gene>
<dbReference type="EMBL" id="FQ790340">
    <property type="protein sequence ID" value="CCD52037.1"/>
    <property type="molecule type" value="Genomic_DNA"/>
</dbReference>
<dbReference type="OrthoDB" id="3556418at2759"/>
<dbReference type="SUPFAM" id="SSF53098">
    <property type="entry name" value="Ribonuclease H-like"/>
    <property type="match status" value="1"/>
</dbReference>
<evidence type="ECO:0000259" key="3">
    <source>
        <dbReference type="PROSITE" id="PS50994"/>
    </source>
</evidence>
<dbReference type="InterPro" id="IPR012337">
    <property type="entry name" value="RNaseH-like_sf"/>
</dbReference>
<protein>
    <submittedName>
        <fullName evidence="4">Similar to putative integrase</fullName>
    </submittedName>
</protein>
<reference evidence="5" key="1">
    <citation type="journal article" date="2011" name="PLoS Genet.">
        <title>Genomic analysis of the necrotrophic fungal pathogens Sclerotinia sclerotiorum and Botrytis cinerea.</title>
        <authorList>
            <person name="Amselem J."/>
            <person name="Cuomo C.A."/>
            <person name="van Kan J.A."/>
            <person name="Viaud M."/>
            <person name="Benito E.P."/>
            <person name="Couloux A."/>
            <person name="Coutinho P.M."/>
            <person name="de Vries R.P."/>
            <person name="Dyer P.S."/>
            <person name="Fillinger S."/>
            <person name="Fournier E."/>
            <person name="Gout L."/>
            <person name="Hahn M."/>
            <person name="Kohn L."/>
            <person name="Lapalu N."/>
            <person name="Plummer K.M."/>
            <person name="Pradier J.M."/>
            <person name="Quevillon E."/>
            <person name="Sharon A."/>
            <person name="Simon A."/>
            <person name="ten Have A."/>
            <person name="Tudzynski B."/>
            <person name="Tudzynski P."/>
            <person name="Wincker P."/>
            <person name="Andrew M."/>
            <person name="Anthouard V."/>
            <person name="Beever R.E."/>
            <person name="Beffa R."/>
            <person name="Benoit I."/>
            <person name="Bouzid O."/>
            <person name="Brault B."/>
            <person name="Chen Z."/>
            <person name="Choquer M."/>
            <person name="Collemare J."/>
            <person name="Cotton P."/>
            <person name="Danchin E.G."/>
            <person name="Da Silva C."/>
            <person name="Gautier A."/>
            <person name="Giraud C."/>
            <person name="Giraud T."/>
            <person name="Gonzalez C."/>
            <person name="Grossetete S."/>
            <person name="Guldener U."/>
            <person name="Henrissat B."/>
            <person name="Howlett B.J."/>
            <person name="Kodira C."/>
            <person name="Kretschmer M."/>
            <person name="Lappartient A."/>
            <person name="Leroch M."/>
            <person name="Levis C."/>
            <person name="Mauceli E."/>
            <person name="Neuveglise C."/>
            <person name="Oeser B."/>
            <person name="Pearson M."/>
            <person name="Poulain J."/>
            <person name="Poussereau N."/>
            <person name="Quesneville H."/>
            <person name="Rascle C."/>
            <person name="Schumacher J."/>
            <person name="Segurens B."/>
            <person name="Sexton A."/>
            <person name="Silva E."/>
            <person name="Sirven C."/>
            <person name="Soanes D.M."/>
            <person name="Talbot N.J."/>
            <person name="Templeton M."/>
            <person name="Yandava C."/>
            <person name="Yarden O."/>
            <person name="Zeng Q."/>
            <person name="Rollins J.A."/>
            <person name="Lebrun M.H."/>
            <person name="Dickman M."/>
        </authorList>
    </citation>
    <scope>NUCLEOTIDE SEQUENCE [LARGE SCALE GENOMIC DNA]</scope>
    <source>
        <strain evidence="5">T4</strain>
    </source>
</reference>
<dbReference type="PROSITE" id="PS50994">
    <property type="entry name" value="INTEGRASE"/>
    <property type="match status" value="1"/>
</dbReference>
<feature type="compositionally biased region" description="Polar residues" evidence="2">
    <location>
        <begin position="305"/>
        <end position="315"/>
    </location>
</feature>
<dbReference type="PANTHER" id="PTHR37984">
    <property type="entry name" value="PROTEIN CBG26694"/>
    <property type="match status" value="1"/>
</dbReference>
<accession>G2YK89</accession>
<sequence length="534" mass="60510">MQLRRLHRRFGHPSAHRLLRVLQRAGHSDVSQQEIDKLTKFCQYCQKHGKSPGRFKFSLKDDVDFNHSIIVDVMYIDTSPILHVIDEGTRFQAAQWLTNISAKHTFDTLRKCWMDTYTGPPDYIIHDAGKNFVSKEFIQYAATMSTKTKSVPIEAHWSIGAVERYHAVIKRAYAIIASELESSTTKEMMLQMAVKAVNDTAGPDGLVPTLLVFGAYPRMADLDPPAPTVLQRQSAIRKAMNEINKLRATRQVSDALSQRNGPSTMALYDLPINSKVWVWREHKGWTGPHHLLGIRDQICTVKLSSGPTEFRTTQVKPHVEEEQDRPQGEPEHIEPVQQEDGGTILQENPDDVTSQEVREVIQPPHSTEEPPSNETNGPQGRSLLQVRIPPIRLLRAHANAQTFFSSESEEHETPPSLALYLPDEDEIDDIEYTECYAASAVPPTSTIFVESRRKEVNGLMENGVFRLVKLVDVPENTRIFNSRFVDEIKNEGTDKAFPKSRLPTYHAIRDGNATQERGNHEHSRHHPSIYTIGI</sequence>
<feature type="compositionally biased region" description="Basic and acidic residues" evidence="2">
    <location>
        <begin position="317"/>
        <end position="334"/>
    </location>
</feature>